<dbReference type="InParanoid" id="A0LW85"/>
<accession>A0LW85</accession>
<evidence type="ECO:0000256" key="1">
    <source>
        <dbReference type="SAM" id="MobiDB-lite"/>
    </source>
</evidence>
<feature type="transmembrane region" description="Helical" evidence="2">
    <location>
        <begin position="36"/>
        <end position="58"/>
    </location>
</feature>
<feature type="region of interest" description="Disordered" evidence="1">
    <location>
        <begin position="231"/>
        <end position="299"/>
    </location>
</feature>
<keyword evidence="2" id="KW-0472">Membrane</keyword>
<evidence type="ECO:0000313" key="4">
    <source>
        <dbReference type="Proteomes" id="UP000008221"/>
    </source>
</evidence>
<evidence type="ECO:0000313" key="3">
    <source>
        <dbReference type="EMBL" id="ABK53695.1"/>
    </source>
</evidence>
<feature type="compositionally biased region" description="Low complexity" evidence="1">
    <location>
        <begin position="275"/>
        <end position="289"/>
    </location>
</feature>
<keyword evidence="2" id="KW-1133">Transmembrane helix</keyword>
<feature type="compositionally biased region" description="Polar residues" evidence="1">
    <location>
        <begin position="290"/>
        <end position="299"/>
    </location>
</feature>
<reference evidence="3 4" key="1">
    <citation type="journal article" date="2009" name="Genome Res.">
        <title>Complete genome of the cellulolytic thermophile Acidothermus cellulolyticus 11B provides insights into its ecophysiological and evolutionary adaptations.</title>
        <authorList>
            <person name="Barabote R.D."/>
            <person name="Xie G."/>
            <person name="Leu D.H."/>
            <person name="Normand P."/>
            <person name="Necsulea A."/>
            <person name="Daubin V."/>
            <person name="Medigue C."/>
            <person name="Adney W.S."/>
            <person name="Xu X.C."/>
            <person name="Lapidus A."/>
            <person name="Parales R.E."/>
            <person name="Detter C."/>
            <person name="Pujic P."/>
            <person name="Bruce D."/>
            <person name="Lavire C."/>
            <person name="Challacombe J.F."/>
            <person name="Brettin T.S."/>
            <person name="Berry A.M."/>
        </authorList>
    </citation>
    <scope>NUCLEOTIDE SEQUENCE [LARGE SCALE GENOMIC DNA]</scope>
    <source>
        <strain evidence="4">ATCC 43068 / DSM 8971 / 11B</strain>
    </source>
</reference>
<dbReference type="STRING" id="351607.Acel_1923"/>
<proteinExistence type="predicted"/>
<dbReference type="AlphaFoldDB" id="A0LW85"/>
<keyword evidence="2" id="KW-0812">Transmembrane</keyword>
<organism evidence="3 4">
    <name type="scientific">Acidothermus cellulolyticus (strain ATCC 43068 / DSM 8971 / 11B)</name>
    <dbReference type="NCBI Taxonomy" id="351607"/>
    <lineage>
        <taxon>Bacteria</taxon>
        <taxon>Bacillati</taxon>
        <taxon>Actinomycetota</taxon>
        <taxon>Actinomycetes</taxon>
        <taxon>Acidothermales</taxon>
        <taxon>Acidothermaceae</taxon>
        <taxon>Acidothermus</taxon>
    </lineage>
</organism>
<keyword evidence="4" id="KW-1185">Reference proteome</keyword>
<feature type="transmembrane region" description="Helical" evidence="2">
    <location>
        <begin position="193"/>
        <end position="211"/>
    </location>
</feature>
<evidence type="ECO:0000256" key="2">
    <source>
        <dbReference type="SAM" id="Phobius"/>
    </source>
</evidence>
<protein>
    <recommendedName>
        <fullName evidence="5">Lipopolysaccharide biosynthesis</fullName>
    </recommendedName>
</protein>
<dbReference type="HOGENOM" id="CLU_929465_0_0_11"/>
<name>A0LW85_ACIC1</name>
<dbReference type="Proteomes" id="UP000008221">
    <property type="component" value="Chromosome"/>
</dbReference>
<sequence>MAMRPPRRLAVLGRVRRTQKPHTVTTARFWRRMSRVVCYPITVACLSALVLGAVTYLVSPKPFEERAILFTANPQAPNPYVNVGRGQYAVSEVVARRILADASIRNMQRHGQLAAFTLEIEQNLNEPLLHITVRGRDRNVVVATLRTVIAEAQHELVLVQNESGSPAAQRFEYTVIAETPVPEISRRDAIQRAIEVFLGVFLVSYLIGLAVSSYRRYRDTLCATDETVVSETGAAKEADPRGDAPQPVTSPTNATTLHSETSGDAAVSAHDGIQTSSTAADDAPAPTTARDSSPADSTS</sequence>
<feature type="compositionally biased region" description="Polar residues" evidence="1">
    <location>
        <begin position="247"/>
        <end position="262"/>
    </location>
</feature>
<gene>
    <name evidence="3" type="ordered locus">Acel_1923</name>
</gene>
<evidence type="ECO:0008006" key="5">
    <source>
        <dbReference type="Google" id="ProtNLM"/>
    </source>
</evidence>
<dbReference type="EMBL" id="CP000481">
    <property type="protein sequence ID" value="ABK53695.1"/>
    <property type="molecule type" value="Genomic_DNA"/>
</dbReference>
<dbReference type="KEGG" id="ace:Acel_1923"/>